<gene>
    <name evidence="2" type="ORF">Q5H94_16650</name>
</gene>
<feature type="region of interest" description="Disordered" evidence="1">
    <location>
        <begin position="127"/>
        <end position="149"/>
    </location>
</feature>
<organism evidence="2 3">
    <name type="scientific">Sphingomonas immobilis</name>
    <dbReference type="NCBI Taxonomy" id="3063997"/>
    <lineage>
        <taxon>Bacteria</taxon>
        <taxon>Pseudomonadati</taxon>
        <taxon>Pseudomonadota</taxon>
        <taxon>Alphaproteobacteria</taxon>
        <taxon>Sphingomonadales</taxon>
        <taxon>Sphingomonadaceae</taxon>
        <taxon>Sphingomonas</taxon>
    </lineage>
</organism>
<reference evidence="2" key="1">
    <citation type="submission" date="2023-07" db="EMBL/GenBank/DDBJ databases">
        <authorList>
            <person name="Kim M.K."/>
        </authorList>
    </citation>
    <scope>NUCLEOTIDE SEQUENCE</scope>
    <source>
        <strain evidence="2">CA1-15</strain>
    </source>
</reference>
<sequence>MSMTLESVAASSPIVSRVVPVVTPVPAAATSTASPSQRIATAIRSTPAPVELPESATRAAAAMTSGADTSPSMYALYQAAVASQPEATAAIQADAAARVGDKPALTASELIARAAARLAAEQFVNRQDATAPVYTSSQAAPDVKGSSAI</sequence>
<dbReference type="EMBL" id="JAUQSZ010000012">
    <property type="protein sequence ID" value="MDO7843960.1"/>
    <property type="molecule type" value="Genomic_DNA"/>
</dbReference>
<keyword evidence="3" id="KW-1185">Reference proteome</keyword>
<dbReference type="Proteomes" id="UP001176468">
    <property type="component" value="Unassembled WGS sequence"/>
</dbReference>
<comment type="caution">
    <text evidence="2">The sequence shown here is derived from an EMBL/GenBank/DDBJ whole genome shotgun (WGS) entry which is preliminary data.</text>
</comment>
<protein>
    <submittedName>
        <fullName evidence="2">Uncharacterized protein</fullName>
    </submittedName>
</protein>
<dbReference type="RefSeq" id="WP_304562410.1">
    <property type="nucleotide sequence ID" value="NZ_JAUQSZ010000012.1"/>
</dbReference>
<accession>A0ABT9A2A1</accession>
<proteinExistence type="predicted"/>
<feature type="compositionally biased region" description="Polar residues" evidence="1">
    <location>
        <begin position="127"/>
        <end position="139"/>
    </location>
</feature>
<evidence type="ECO:0000313" key="2">
    <source>
        <dbReference type="EMBL" id="MDO7843960.1"/>
    </source>
</evidence>
<evidence type="ECO:0000313" key="3">
    <source>
        <dbReference type="Proteomes" id="UP001176468"/>
    </source>
</evidence>
<name>A0ABT9A2A1_9SPHN</name>
<evidence type="ECO:0000256" key="1">
    <source>
        <dbReference type="SAM" id="MobiDB-lite"/>
    </source>
</evidence>